<proteinExistence type="predicted"/>
<keyword evidence="2" id="KW-1185">Reference proteome</keyword>
<accession>A0AAE3KQN6</accession>
<dbReference type="SUPFAM" id="SSF53850">
    <property type="entry name" value="Periplasmic binding protein-like II"/>
    <property type="match status" value="1"/>
</dbReference>
<dbReference type="Proteomes" id="UP001204953">
    <property type="component" value="Unassembled WGS sequence"/>
</dbReference>
<gene>
    <name evidence="1" type="ORF">NJ959_03610</name>
</gene>
<protein>
    <recommendedName>
        <fullName evidence="3">Bacilysin biosynthesis protein BacA</fullName>
    </recommendedName>
</protein>
<reference evidence="1" key="1">
    <citation type="submission" date="2022-06" db="EMBL/GenBank/DDBJ databases">
        <title>New cyanobacteria of genus Symplocastrum in benthos of Lake Baikal.</title>
        <authorList>
            <person name="Sorokovikova E."/>
            <person name="Tikhonova I."/>
            <person name="Krasnopeev A."/>
            <person name="Evseev P."/>
            <person name="Gladkikh A."/>
            <person name="Belykh O."/>
        </authorList>
    </citation>
    <scope>NUCLEOTIDE SEQUENCE</scope>
    <source>
        <strain evidence="1">BBK-W-15</strain>
    </source>
</reference>
<name>A0AAE3KQN6_9CYAN</name>
<organism evidence="1 2">
    <name type="scientific">Limnofasciculus baicalensis BBK-W-15</name>
    <dbReference type="NCBI Taxonomy" id="2699891"/>
    <lineage>
        <taxon>Bacteria</taxon>
        <taxon>Bacillati</taxon>
        <taxon>Cyanobacteriota</taxon>
        <taxon>Cyanophyceae</taxon>
        <taxon>Coleofasciculales</taxon>
        <taxon>Coleofasciculaceae</taxon>
        <taxon>Limnofasciculus</taxon>
        <taxon>Limnofasciculus baicalensis</taxon>
    </lineage>
</organism>
<comment type="caution">
    <text evidence="1">The sequence shown here is derived from an EMBL/GenBank/DDBJ whole genome shotgun (WGS) entry which is preliminary data.</text>
</comment>
<dbReference type="RefSeq" id="WP_254010377.1">
    <property type="nucleotide sequence ID" value="NZ_JAMZMM010000019.1"/>
</dbReference>
<evidence type="ECO:0000313" key="2">
    <source>
        <dbReference type="Proteomes" id="UP001204953"/>
    </source>
</evidence>
<sequence length="202" mass="22524">MLKFNIEFRPRIPPSNTLTLGTLGPSGTSSEYALIHVVSQLISEELSISTQLFNSFPELKEALLHNQVDLALVPHAYDQINEFYMEPSLELGFIFTYPTPIYGLAKKKNSSVIFKGSRLVTHPAPLPLLSKLLPDSQDESEIKVDLSLSTSDAAIQVKEGLADLAITNEKAAQIYDLEFISTYGKIHMSWSIFQKKSEEVHV</sequence>
<dbReference type="AlphaFoldDB" id="A0AAE3KQN6"/>
<evidence type="ECO:0008006" key="3">
    <source>
        <dbReference type="Google" id="ProtNLM"/>
    </source>
</evidence>
<evidence type="ECO:0000313" key="1">
    <source>
        <dbReference type="EMBL" id="MCP2727562.1"/>
    </source>
</evidence>
<dbReference type="EMBL" id="JAMZMM010000019">
    <property type="protein sequence ID" value="MCP2727562.1"/>
    <property type="molecule type" value="Genomic_DNA"/>
</dbReference>